<keyword evidence="7" id="KW-1185">Reference proteome</keyword>
<dbReference type="PANTHER" id="PTHR47548">
    <property type="entry name" value="BNAA06G32370D PROTEIN"/>
    <property type="match status" value="1"/>
</dbReference>
<feature type="binding site" evidence="4">
    <location>
        <position position="325"/>
    </location>
    <ligand>
        <name>S-adenosyl-L-methionine</name>
        <dbReference type="ChEBI" id="CHEBI:59789"/>
    </ligand>
</feature>
<comment type="caution">
    <text evidence="4">Lacks conserved residue(s) required for the propagation of feature annotation.</text>
</comment>
<gene>
    <name evidence="6" type="ORF">FNV43_RR22310</name>
</gene>
<dbReference type="AlphaFoldDB" id="A0A8K0GSE0"/>
<evidence type="ECO:0000313" key="6">
    <source>
        <dbReference type="EMBL" id="KAF3435223.1"/>
    </source>
</evidence>
<keyword evidence="1 4" id="KW-0489">Methyltransferase</keyword>
<feature type="compositionally biased region" description="Pro residues" evidence="5">
    <location>
        <begin position="31"/>
        <end position="48"/>
    </location>
</feature>
<name>A0A8K0GSE0_9ROSA</name>
<reference evidence="6" key="1">
    <citation type="submission" date="2020-03" db="EMBL/GenBank/DDBJ databases">
        <title>A high-quality chromosome-level genome assembly of a woody plant with both climbing and erect habits, Rhamnella rubrinervis.</title>
        <authorList>
            <person name="Lu Z."/>
            <person name="Yang Y."/>
            <person name="Zhu X."/>
            <person name="Sun Y."/>
        </authorList>
    </citation>
    <scope>NUCLEOTIDE SEQUENCE</scope>
    <source>
        <strain evidence="6">BYM</strain>
        <tissue evidence="6">Leaf</tissue>
    </source>
</reference>
<sequence>MHLCLSSVHSPAPLITCHASPSVVRSRTSPLSPPPAPSPSPTPTPPLPSLTLNPSSTPPSPIPCALHCPHFQSCSGCTHEFNLHRPAIVDEATDFFKSVGVSDFTFDSCKLWEWRCRAKLAVRGSSANPVIGLYEEGTHNAVDIPYCKAHHPNINAAVELLKEGIRELNIEPYDEDEGTADLRYVQMAVTTYNTSLPASQRYRNGIVQVSLVWNSRNESSPNAKKLLDLANFLWRKGGPRSNAHLIHSVWANFQTSTNNIIFGNRWRHLIGEREFWENVGGIDFSLDPSSFGQANTRAFNILLQKLQKCVPYGSSVADLSVKCVEINKESKLSFEKTVDRLPNFVDSSISWHHADTSKEPLSWIMGSDVVVVDPPRKGLDPSLLDALHNISSMEHKAKSPPESPTTKVKDEKRPWILRAREASVQIRSKTTSNDSKTLPQILIYISCGLESFKEDCKLLLSRKAWHLEKAYGFNFFPGTHSIEILAVFKRNKRVGLKKKKSAKKKKKIL</sequence>
<dbReference type="InterPro" id="IPR053304">
    <property type="entry name" value="RNA_M5U_MTase"/>
</dbReference>
<proteinExistence type="inferred from homology"/>
<dbReference type="PROSITE" id="PS51687">
    <property type="entry name" value="SAM_MT_RNA_M5U"/>
    <property type="match status" value="1"/>
</dbReference>
<evidence type="ECO:0000256" key="4">
    <source>
        <dbReference type="PROSITE-ProRule" id="PRU01024"/>
    </source>
</evidence>
<dbReference type="GO" id="GO:0006396">
    <property type="term" value="P:RNA processing"/>
    <property type="evidence" value="ECO:0007669"/>
    <property type="project" value="InterPro"/>
</dbReference>
<feature type="binding site" evidence="4">
    <location>
        <position position="293"/>
    </location>
    <ligand>
        <name>S-adenosyl-L-methionine</name>
        <dbReference type="ChEBI" id="CHEBI:59789"/>
    </ligand>
</feature>
<evidence type="ECO:0000313" key="7">
    <source>
        <dbReference type="Proteomes" id="UP000796880"/>
    </source>
</evidence>
<organism evidence="6 7">
    <name type="scientific">Rhamnella rubrinervis</name>
    <dbReference type="NCBI Taxonomy" id="2594499"/>
    <lineage>
        <taxon>Eukaryota</taxon>
        <taxon>Viridiplantae</taxon>
        <taxon>Streptophyta</taxon>
        <taxon>Embryophyta</taxon>
        <taxon>Tracheophyta</taxon>
        <taxon>Spermatophyta</taxon>
        <taxon>Magnoliopsida</taxon>
        <taxon>eudicotyledons</taxon>
        <taxon>Gunneridae</taxon>
        <taxon>Pentapetalae</taxon>
        <taxon>rosids</taxon>
        <taxon>fabids</taxon>
        <taxon>Rosales</taxon>
        <taxon>Rhamnaceae</taxon>
        <taxon>rhamnoid group</taxon>
        <taxon>Rhamneae</taxon>
        <taxon>Rhamnella</taxon>
    </lineage>
</organism>
<dbReference type="OrthoDB" id="10250660at2759"/>
<evidence type="ECO:0000256" key="5">
    <source>
        <dbReference type="SAM" id="MobiDB-lite"/>
    </source>
</evidence>
<dbReference type="InterPro" id="IPR029063">
    <property type="entry name" value="SAM-dependent_MTases_sf"/>
</dbReference>
<dbReference type="PANTHER" id="PTHR47548:SF1">
    <property type="entry name" value="S-ADENOSYL-L-METHIONINE-DEPENDENT METHYLTRANSFERASES SUPERFAMILY PROTEIN"/>
    <property type="match status" value="1"/>
</dbReference>
<dbReference type="SUPFAM" id="SSF53335">
    <property type="entry name" value="S-adenosyl-L-methionine-dependent methyltransferases"/>
    <property type="match status" value="1"/>
</dbReference>
<feature type="binding site" evidence="4">
    <location>
        <position position="373"/>
    </location>
    <ligand>
        <name>S-adenosyl-L-methionine</name>
        <dbReference type="ChEBI" id="CHEBI:59789"/>
    </ligand>
</feature>
<dbReference type="GO" id="GO:0032259">
    <property type="term" value="P:methylation"/>
    <property type="evidence" value="ECO:0007669"/>
    <property type="project" value="UniProtKB-KW"/>
</dbReference>
<dbReference type="EMBL" id="VOIH02000010">
    <property type="protein sequence ID" value="KAF3435223.1"/>
    <property type="molecule type" value="Genomic_DNA"/>
</dbReference>
<comment type="similarity">
    <text evidence="4">Belongs to the class I-like SAM-binding methyltransferase superfamily. RNA M5U methyltransferase family.</text>
</comment>
<accession>A0A8K0GSE0</accession>
<keyword evidence="2 4" id="KW-0808">Transferase</keyword>
<evidence type="ECO:0000256" key="1">
    <source>
        <dbReference type="ARBA" id="ARBA00022603"/>
    </source>
</evidence>
<protein>
    <submittedName>
        <fullName evidence="6">Uncharacterized protein</fullName>
    </submittedName>
</protein>
<feature type="active site" description="Nucleophile" evidence="4">
    <location>
        <position position="447"/>
    </location>
</feature>
<dbReference type="InterPro" id="IPR010280">
    <property type="entry name" value="U5_MeTrfase_fam"/>
</dbReference>
<dbReference type="Gene3D" id="2.40.50.1070">
    <property type="match status" value="1"/>
</dbReference>
<evidence type="ECO:0000256" key="2">
    <source>
        <dbReference type="ARBA" id="ARBA00022679"/>
    </source>
</evidence>
<dbReference type="Gene3D" id="3.40.50.150">
    <property type="entry name" value="Vaccinia Virus protein VP39"/>
    <property type="match status" value="1"/>
</dbReference>
<comment type="caution">
    <text evidence="6">The sequence shown here is derived from an EMBL/GenBank/DDBJ whole genome shotgun (WGS) entry which is preliminary data.</text>
</comment>
<dbReference type="Proteomes" id="UP000796880">
    <property type="component" value="Unassembled WGS sequence"/>
</dbReference>
<keyword evidence="3 4" id="KW-0949">S-adenosyl-L-methionine</keyword>
<dbReference type="GO" id="GO:0008173">
    <property type="term" value="F:RNA methyltransferase activity"/>
    <property type="evidence" value="ECO:0007669"/>
    <property type="project" value="InterPro"/>
</dbReference>
<evidence type="ECO:0000256" key="3">
    <source>
        <dbReference type="ARBA" id="ARBA00022691"/>
    </source>
</evidence>
<feature type="region of interest" description="Disordered" evidence="5">
    <location>
        <begin position="25"/>
        <end position="55"/>
    </location>
</feature>